<proteinExistence type="predicted"/>
<accession>A0A368RXW2</accession>
<reference evidence="2" key="2">
    <citation type="submission" date="2015-07" db="EMBL/GenBank/DDBJ databases">
        <authorList>
            <person name="Noorani M."/>
        </authorList>
    </citation>
    <scope>NUCLEOTIDE SEQUENCE</scope>
    <source>
        <strain evidence="2">Yugu1</strain>
    </source>
</reference>
<evidence type="ECO:0000313" key="2">
    <source>
        <dbReference type="EMBL" id="RCV34985.1"/>
    </source>
</evidence>
<protein>
    <recommendedName>
        <fullName evidence="3">Secreted protein</fullName>
    </recommendedName>
</protein>
<reference evidence="2" key="1">
    <citation type="journal article" date="2012" name="Nat. Biotechnol.">
        <title>Reference genome sequence of the model plant Setaria.</title>
        <authorList>
            <person name="Bennetzen J.L."/>
            <person name="Schmutz J."/>
            <person name="Wang H."/>
            <person name="Percifield R."/>
            <person name="Hawkins J."/>
            <person name="Pontaroli A.C."/>
            <person name="Estep M."/>
            <person name="Feng L."/>
            <person name="Vaughn J.N."/>
            <person name="Grimwood J."/>
            <person name="Jenkins J."/>
            <person name="Barry K."/>
            <person name="Lindquist E."/>
            <person name="Hellsten U."/>
            <person name="Deshpande S."/>
            <person name="Wang X."/>
            <person name="Wu X."/>
            <person name="Mitros T."/>
            <person name="Triplett J."/>
            <person name="Yang X."/>
            <person name="Ye C.Y."/>
            <person name="Mauro-Herrera M."/>
            <person name="Wang L."/>
            <person name="Li P."/>
            <person name="Sharma M."/>
            <person name="Sharma R."/>
            <person name="Ronald P.C."/>
            <person name="Panaud O."/>
            <person name="Kellogg E.A."/>
            <person name="Brutnell T.P."/>
            <person name="Doust A.N."/>
            <person name="Tuskan G.A."/>
            <person name="Rokhsar D."/>
            <person name="Devos K.M."/>
        </authorList>
    </citation>
    <scope>NUCLEOTIDE SEQUENCE [LARGE SCALE GENOMIC DNA]</scope>
    <source>
        <strain evidence="2">Yugu1</strain>
    </source>
</reference>
<name>A0A368RXW2_SETIT</name>
<evidence type="ECO:0008006" key="3">
    <source>
        <dbReference type="Google" id="ProtNLM"/>
    </source>
</evidence>
<feature type="signal peptide" evidence="1">
    <location>
        <begin position="1"/>
        <end position="24"/>
    </location>
</feature>
<gene>
    <name evidence="2" type="ORF">SETIT_7G202400v2</name>
</gene>
<dbReference type="OrthoDB" id="10509059at2759"/>
<sequence length="71" mass="7863">MSCGWAVQLLRGAAFLFMTHEVHSSQPAGIPQRNAAKEATTHHGRKPWEWRFVGPRTCVGRRGRCGHPGLA</sequence>
<feature type="chain" id="PRO_5016670069" description="Secreted protein" evidence="1">
    <location>
        <begin position="25"/>
        <end position="71"/>
    </location>
</feature>
<organism evidence="2">
    <name type="scientific">Setaria italica</name>
    <name type="common">Foxtail millet</name>
    <name type="synonym">Panicum italicum</name>
    <dbReference type="NCBI Taxonomy" id="4555"/>
    <lineage>
        <taxon>Eukaryota</taxon>
        <taxon>Viridiplantae</taxon>
        <taxon>Streptophyta</taxon>
        <taxon>Embryophyta</taxon>
        <taxon>Tracheophyta</taxon>
        <taxon>Spermatophyta</taxon>
        <taxon>Magnoliopsida</taxon>
        <taxon>Liliopsida</taxon>
        <taxon>Poales</taxon>
        <taxon>Poaceae</taxon>
        <taxon>PACMAD clade</taxon>
        <taxon>Panicoideae</taxon>
        <taxon>Panicodae</taxon>
        <taxon>Paniceae</taxon>
        <taxon>Cenchrinae</taxon>
        <taxon>Setaria</taxon>
    </lineage>
</organism>
<dbReference type="EMBL" id="CM003534">
    <property type="protein sequence ID" value="RCV34985.1"/>
    <property type="molecule type" value="Genomic_DNA"/>
</dbReference>
<evidence type="ECO:0000256" key="1">
    <source>
        <dbReference type="SAM" id="SignalP"/>
    </source>
</evidence>
<dbReference type="AlphaFoldDB" id="A0A368RXW2"/>
<keyword evidence="1" id="KW-0732">Signal</keyword>